<evidence type="ECO:0000313" key="3">
    <source>
        <dbReference type="EMBL" id="UQZ82083.1"/>
    </source>
</evidence>
<dbReference type="Proteomes" id="UP001057134">
    <property type="component" value="Chromosome"/>
</dbReference>
<dbReference type="InterPro" id="IPR001345">
    <property type="entry name" value="PG/BPGM_mutase_AS"/>
</dbReference>
<dbReference type="InterPro" id="IPR013078">
    <property type="entry name" value="His_Pase_superF_clade-1"/>
</dbReference>
<reference evidence="3" key="1">
    <citation type="submission" date="2018-02" db="EMBL/GenBank/DDBJ databases">
        <authorList>
            <person name="Kim S.-K."/>
            <person name="Jung H.-I."/>
            <person name="Lee S.-W."/>
        </authorList>
    </citation>
    <scope>NUCLEOTIDE SEQUENCE</scope>
    <source>
        <strain evidence="3">SK3146</strain>
    </source>
</reference>
<dbReference type="GO" id="GO:0016787">
    <property type="term" value="F:hydrolase activity"/>
    <property type="evidence" value="ECO:0007669"/>
    <property type="project" value="UniProtKB-KW"/>
</dbReference>
<keyword evidence="3" id="KW-0378">Hydrolase</keyword>
<dbReference type="Gene3D" id="3.40.50.1240">
    <property type="entry name" value="Phosphoglycerate mutase-like"/>
    <property type="match status" value="1"/>
</dbReference>
<dbReference type="InterPro" id="IPR050275">
    <property type="entry name" value="PGM_Phosphatase"/>
</dbReference>
<gene>
    <name evidence="3" type="primary">pspA_1</name>
    <name evidence="3" type="ORF">SK3146_01240</name>
</gene>
<dbReference type="InterPro" id="IPR029033">
    <property type="entry name" value="His_PPase_superfam"/>
</dbReference>
<dbReference type="PIRSF" id="PIRSF000709">
    <property type="entry name" value="6PFK_2-Ptase"/>
    <property type="match status" value="1"/>
</dbReference>
<dbReference type="PROSITE" id="PS00175">
    <property type="entry name" value="PG_MUTASE"/>
    <property type="match status" value="1"/>
</dbReference>
<keyword evidence="2" id="KW-0413">Isomerase</keyword>
<evidence type="ECO:0000256" key="1">
    <source>
        <dbReference type="ARBA" id="ARBA00023152"/>
    </source>
</evidence>
<dbReference type="EC" id="3.1.3.3" evidence="3"/>
<keyword evidence="1" id="KW-0324">Glycolysis</keyword>
<dbReference type="RefSeq" id="WP_249864263.1">
    <property type="nucleotide sequence ID" value="NZ_CP027059.1"/>
</dbReference>
<name>A0ABY4RIS5_9BACL</name>
<dbReference type="CDD" id="cd07067">
    <property type="entry name" value="HP_PGM_like"/>
    <property type="match status" value="1"/>
</dbReference>
<sequence length="210" mass="23921">MEKKTTMYLTRHGETEWNVEKRMQGHSDSPLTPLGVFQAACLGDALRTVPFDAIYSSSSKRTVATAEVIRGSRQTAIIAQDALREIRLGEWEGKTGSYIREKDPEAYRMFWNEPHLYQPANQGESFYELYDRVIPWIKEAAASHLGEQILIVTHAITLKLLMAYFEGRPLAELWSPPILEPTALCKVVIQDGKECIELHGDTSHYRELKL</sequence>
<dbReference type="EMBL" id="CP027059">
    <property type="protein sequence ID" value="UQZ82083.1"/>
    <property type="molecule type" value="Genomic_DNA"/>
</dbReference>
<reference evidence="3" key="2">
    <citation type="journal article" date="2021" name="J Anim Sci Technol">
        <title>Complete genome sequence of Paenibacillus konkukensis sp. nov. SK3146 as a potential probiotic strain.</title>
        <authorList>
            <person name="Jung H.I."/>
            <person name="Park S."/>
            <person name="Niu K.M."/>
            <person name="Lee S.W."/>
            <person name="Kothari D."/>
            <person name="Yi K.J."/>
            <person name="Kim S.K."/>
        </authorList>
    </citation>
    <scope>NUCLEOTIDE SEQUENCE</scope>
    <source>
        <strain evidence="3">SK3146</strain>
    </source>
</reference>
<dbReference type="Pfam" id="PF00300">
    <property type="entry name" value="His_Phos_1"/>
    <property type="match status" value="1"/>
</dbReference>
<dbReference type="SUPFAM" id="SSF53254">
    <property type="entry name" value="Phosphoglycerate mutase-like"/>
    <property type="match status" value="1"/>
</dbReference>
<dbReference type="PANTHER" id="PTHR48100:SF1">
    <property type="entry name" value="HISTIDINE PHOSPHATASE FAMILY PROTEIN-RELATED"/>
    <property type="match status" value="1"/>
</dbReference>
<accession>A0ABY4RIS5</accession>
<evidence type="ECO:0000313" key="4">
    <source>
        <dbReference type="Proteomes" id="UP001057134"/>
    </source>
</evidence>
<dbReference type="SMART" id="SM00855">
    <property type="entry name" value="PGAM"/>
    <property type="match status" value="1"/>
</dbReference>
<organism evidence="3 4">
    <name type="scientific">Paenibacillus konkukensis</name>
    <dbReference type="NCBI Taxonomy" id="2020716"/>
    <lineage>
        <taxon>Bacteria</taxon>
        <taxon>Bacillati</taxon>
        <taxon>Bacillota</taxon>
        <taxon>Bacilli</taxon>
        <taxon>Bacillales</taxon>
        <taxon>Paenibacillaceae</taxon>
        <taxon>Paenibacillus</taxon>
    </lineage>
</organism>
<proteinExistence type="predicted"/>
<dbReference type="PANTHER" id="PTHR48100">
    <property type="entry name" value="BROAD-SPECIFICITY PHOSPHATASE YOR283W-RELATED"/>
    <property type="match status" value="1"/>
</dbReference>
<keyword evidence="4" id="KW-1185">Reference proteome</keyword>
<protein>
    <submittedName>
        <fullName evidence="3">Phosphoserine phosphatase 1</fullName>
        <ecNumber evidence="3">3.1.3.3</ecNumber>
    </submittedName>
</protein>
<evidence type="ECO:0000256" key="2">
    <source>
        <dbReference type="ARBA" id="ARBA00023235"/>
    </source>
</evidence>